<feature type="compositionally biased region" description="Polar residues" evidence="1">
    <location>
        <begin position="328"/>
        <end position="338"/>
    </location>
</feature>
<keyword evidence="2" id="KW-1133">Transmembrane helix</keyword>
<gene>
    <name evidence="3" type="ORF">BT96DRAFT_884472</name>
</gene>
<feature type="region of interest" description="Disordered" evidence="1">
    <location>
        <begin position="317"/>
        <end position="357"/>
    </location>
</feature>
<proteinExistence type="predicted"/>
<dbReference type="EMBL" id="ML769508">
    <property type="protein sequence ID" value="KAE9396740.1"/>
    <property type="molecule type" value="Genomic_DNA"/>
</dbReference>
<dbReference type="OrthoDB" id="2758521at2759"/>
<feature type="transmembrane region" description="Helical" evidence="2">
    <location>
        <begin position="33"/>
        <end position="51"/>
    </location>
</feature>
<keyword evidence="2" id="KW-0472">Membrane</keyword>
<keyword evidence="4" id="KW-1185">Reference proteome</keyword>
<reference evidence="3" key="1">
    <citation type="journal article" date="2019" name="Environ. Microbiol.">
        <title>Fungal ecological strategies reflected in gene transcription - a case study of two litter decomposers.</title>
        <authorList>
            <person name="Barbi F."/>
            <person name="Kohler A."/>
            <person name="Barry K."/>
            <person name="Baskaran P."/>
            <person name="Daum C."/>
            <person name="Fauchery L."/>
            <person name="Ihrmark K."/>
            <person name="Kuo A."/>
            <person name="LaButti K."/>
            <person name="Lipzen A."/>
            <person name="Morin E."/>
            <person name="Grigoriev I.V."/>
            <person name="Henrissat B."/>
            <person name="Lindahl B."/>
            <person name="Martin F."/>
        </authorList>
    </citation>
    <scope>NUCLEOTIDE SEQUENCE</scope>
    <source>
        <strain evidence="3">JB14</strain>
    </source>
</reference>
<dbReference type="Gene3D" id="2.60.120.260">
    <property type="entry name" value="Galactose-binding domain-like"/>
    <property type="match status" value="1"/>
</dbReference>
<organism evidence="3 4">
    <name type="scientific">Gymnopus androsaceus JB14</name>
    <dbReference type="NCBI Taxonomy" id="1447944"/>
    <lineage>
        <taxon>Eukaryota</taxon>
        <taxon>Fungi</taxon>
        <taxon>Dikarya</taxon>
        <taxon>Basidiomycota</taxon>
        <taxon>Agaricomycotina</taxon>
        <taxon>Agaricomycetes</taxon>
        <taxon>Agaricomycetidae</taxon>
        <taxon>Agaricales</taxon>
        <taxon>Marasmiineae</taxon>
        <taxon>Omphalotaceae</taxon>
        <taxon>Gymnopus</taxon>
    </lineage>
</organism>
<protein>
    <submittedName>
        <fullName evidence="3">Uncharacterized protein</fullName>
    </submittedName>
</protein>
<accession>A0A6A4HG45</accession>
<feature type="region of interest" description="Disordered" evidence="1">
    <location>
        <begin position="405"/>
        <end position="426"/>
    </location>
</feature>
<evidence type="ECO:0000256" key="1">
    <source>
        <dbReference type="SAM" id="MobiDB-lite"/>
    </source>
</evidence>
<evidence type="ECO:0000256" key="2">
    <source>
        <dbReference type="SAM" id="Phobius"/>
    </source>
</evidence>
<feature type="transmembrane region" description="Helical" evidence="2">
    <location>
        <begin position="265"/>
        <end position="287"/>
    </location>
</feature>
<name>A0A6A4HG45_9AGAR</name>
<keyword evidence="2" id="KW-0812">Transmembrane</keyword>
<dbReference type="Proteomes" id="UP000799118">
    <property type="component" value="Unassembled WGS sequence"/>
</dbReference>
<evidence type="ECO:0000313" key="3">
    <source>
        <dbReference type="EMBL" id="KAE9396740.1"/>
    </source>
</evidence>
<feature type="transmembrane region" description="Helical" evidence="2">
    <location>
        <begin position="6"/>
        <end position="21"/>
    </location>
</feature>
<evidence type="ECO:0000313" key="4">
    <source>
        <dbReference type="Proteomes" id="UP000799118"/>
    </source>
</evidence>
<sequence length="426" mass="45748">MLGGSGGLPHLILLLTFLLFSTKTIPRLLLHHVWVDFLLAVAWCIFISHPFNIQRCAVVRSTAVNRSIDDTLGDSVTGQKPVFLPSTPGVWANNTQCGGCGLQPPTSSAFDGTYTAATYNPGLENISITFDFTGTALYIFFILANDPANGITASTAANFTIDGALSGTFSHSPNSSAPDFQFNQSALAFSTTDLENGAHQMIISTSGLSENVWVNFDFALYTFQEEAETNPSASESSTSFTSSSSTPSSSSDVGIGTASLHTGAIVGGFFAGLLVAFGTLISVIFFCRRRQRRMHELGNGASVNPYIVQRSTVPTTSISKNHTDLAGTGQSQSQIRYNKSSRRRPGAMNNIQADNPNRSVIPTFPSQNITIIRAPDDEVGMAQIREQIRAMSEQIAFLQSHQRSSWAQGISDEPPPGYDADADVHT</sequence>
<dbReference type="AlphaFoldDB" id="A0A6A4HG45"/>
<feature type="compositionally biased region" description="Low complexity" evidence="1">
    <location>
        <begin position="230"/>
        <end position="251"/>
    </location>
</feature>
<feature type="region of interest" description="Disordered" evidence="1">
    <location>
        <begin position="230"/>
        <end position="253"/>
    </location>
</feature>